<feature type="binding site" evidence="4">
    <location>
        <position position="7"/>
    </location>
    <ligand>
        <name>a divalent metal cation</name>
        <dbReference type="ChEBI" id="CHEBI:60240"/>
        <label>1</label>
    </ligand>
</feature>
<dbReference type="EMBL" id="CP114976">
    <property type="protein sequence ID" value="WBE25968.1"/>
    <property type="molecule type" value="Genomic_DNA"/>
</dbReference>
<sequence>MIDSHCHLDFPAFDHDRAAVIARSQALGVRKMIVAGISRQHWPRLWNTVQTNAGLYAAFGLHPYFLAEHHNQDLLALREYLTRYQDHPKLCAVGEIGLDFLLTDLDRQRQIDLFEQQLELAAEFNLPVIIHARRANAQVTACLKQAKLPRAGIIHAFSGSYEEAMEYIKLGFLLGFGGAATWPRATRLQGVLKRLPLEHIVLETDSPDMPPAWLATGQRNSPEQLPQICQQLAAVLGISSAELAAQTSKNVQRLLNLSA</sequence>
<feature type="binding site" evidence="4">
    <location>
        <position position="131"/>
    </location>
    <ligand>
        <name>a divalent metal cation</name>
        <dbReference type="ChEBI" id="CHEBI:60240"/>
        <label>2</label>
    </ligand>
</feature>
<dbReference type="Proteomes" id="UP001212189">
    <property type="component" value="Chromosome"/>
</dbReference>
<dbReference type="InterPro" id="IPR001130">
    <property type="entry name" value="TatD-like"/>
</dbReference>
<dbReference type="GO" id="GO:0016788">
    <property type="term" value="F:hydrolase activity, acting on ester bonds"/>
    <property type="evidence" value="ECO:0007669"/>
    <property type="project" value="InterPro"/>
</dbReference>
<dbReference type="AlphaFoldDB" id="A0AAE9VR91"/>
<evidence type="ECO:0000256" key="1">
    <source>
        <dbReference type="ARBA" id="ARBA00009275"/>
    </source>
</evidence>
<evidence type="ECO:0000256" key="4">
    <source>
        <dbReference type="PIRSR" id="PIRSR005902-1"/>
    </source>
</evidence>
<evidence type="ECO:0000256" key="2">
    <source>
        <dbReference type="ARBA" id="ARBA00022723"/>
    </source>
</evidence>
<dbReference type="FunFam" id="3.20.20.140:FF:000005">
    <property type="entry name" value="TatD family hydrolase"/>
    <property type="match status" value="1"/>
</dbReference>
<feature type="binding site" evidence="4">
    <location>
        <position position="95"/>
    </location>
    <ligand>
        <name>a divalent metal cation</name>
        <dbReference type="ChEBI" id="CHEBI:60240"/>
        <label>1</label>
    </ligand>
</feature>
<feature type="binding site" evidence="4">
    <location>
        <position position="205"/>
    </location>
    <ligand>
        <name>a divalent metal cation</name>
        <dbReference type="ChEBI" id="CHEBI:60240"/>
        <label>1</label>
    </ligand>
</feature>
<reference evidence="5 6" key="1">
    <citation type="submission" date="2022-12" db="EMBL/GenBank/DDBJ databases">
        <title>Coexistence and Characterization of a Novel Tigecycline Resistance gene tet(X) variant and blaNDM-1 in a Pseudomonas caeni Isolate of Chicken Origin.</title>
        <authorList>
            <person name="Lu X."/>
            <person name="Zhang L."/>
            <person name="Li R."/>
            <person name="Wang Z."/>
        </authorList>
    </citation>
    <scope>NUCLEOTIDE SEQUENCE [LARGE SCALE GENOMIC DNA]</scope>
    <source>
        <strain evidence="5 6">CE14</strain>
    </source>
</reference>
<protein>
    <submittedName>
        <fullName evidence="5">TatD family hydrolase</fullName>
    </submittedName>
</protein>
<dbReference type="InterPro" id="IPR015991">
    <property type="entry name" value="TatD/YcfH-like"/>
</dbReference>
<organism evidence="5 6">
    <name type="scientific">Denitrificimonas caeni</name>
    <dbReference type="NCBI Taxonomy" id="521720"/>
    <lineage>
        <taxon>Bacteria</taxon>
        <taxon>Pseudomonadati</taxon>
        <taxon>Pseudomonadota</taxon>
        <taxon>Gammaproteobacteria</taxon>
        <taxon>Pseudomonadales</taxon>
        <taxon>Pseudomonadaceae</taxon>
        <taxon>Denitrificimonas</taxon>
    </lineage>
</organism>
<comment type="similarity">
    <text evidence="1">Belongs to the metallo-dependent hydrolases superfamily. TatD-type hydrolase family.</text>
</comment>
<dbReference type="RefSeq" id="WP_269818913.1">
    <property type="nucleotide sequence ID" value="NZ_CP114976.1"/>
</dbReference>
<dbReference type="GO" id="GO:0005829">
    <property type="term" value="C:cytosol"/>
    <property type="evidence" value="ECO:0007669"/>
    <property type="project" value="TreeGrafter"/>
</dbReference>
<dbReference type="PANTHER" id="PTHR46124">
    <property type="entry name" value="D-AMINOACYL-TRNA DEACYLASE"/>
    <property type="match status" value="1"/>
</dbReference>
<dbReference type="Gene3D" id="3.20.20.140">
    <property type="entry name" value="Metal-dependent hydrolases"/>
    <property type="match status" value="1"/>
</dbReference>
<feature type="binding site" evidence="4">
    <location>
        <position position="5"/>
    </location>
    <ligand>
        <name>a divalent metal cation</name>
        <dbReference type="ChEBI" id="CHEBI:60240"/>
        <label>1</label>
    </ligand>
</feature>
<keyword evidence="3 5" id="KW-0378">Hydrolase</keyword>
<dbReference type="PIRSF" id="PIRSF005902">
    <property type="entry name" value="DNase_TatD"/>
    <property type="match status" value="1"/>
</dbReference>
<dbReference type="SUPFAM" id="SSF51556">
    <property type="entry name" value="Metallo-dependent hydrolases"/>
    <property type="match status" value="1"/>
</dbReference>
<dbReference type="CDD" id="cd01310">
    <property type="entry name" value="TatD_DNAse"/>
    <property type="match status" value="1"/>
</dbReference>
<evidence type="ECO:0000256" key="3">
    <source>
        <dbReference type="ARBA" id="ARBA00022801"/>
    </source>
</evidence>
<evidence type="ECO:0000313" key="5">
    <source>
        <dbReference type="EMBL" id="WBE25968.1"/>
    </source>
</evidence>
<dbReference type="PROSITE" id="PS01091">
    <property type="entry name" value="TATD_3"/>
    <property type="match status" value="1"/>
</dbReference>
<accession>A0AAE9VR91</accession>
<dbReference type="KEGG" id="dce:O6P33_03775"/>
<dbReference type="Pfam" id="PF01026">
    <property type="entry name" value="TatD_DNase"/>
    <property type="match status" value="1"/>
</dbReference>
<proteinExistence type="inferred from homology"/>
<dbReference type="GO" id="GO:0004536">
    <property type="term" value="F:DNA nuclease activity"/>
    <property type="evidence" value="ECO:0007669"/>
    <property type="project" value="InterPro"/>
</dbReference>
<dbReference type="InterPro" id="IPR018228">
    <property type="entry name" value="DNase_TatD-rel_CS"/>
</dbReference>
<keyword evidence="6" id="KW-1185">Reference proteome</keyword>
<dbReference type="PROSITE" id="PS01137">
    <property type="entry name" value="TATD_1"/>
    <property type="match status" value="1"/>
</dbReference>
<feature type="binding site" evidence="4">
    <location>
        <position position="155"/>
    </location>
    <ligand>
        <name>a divalent metal cation</name>
        <dbReference type="ChEBI" id="CHEBI:60240"/>
        <label>2</label>
    </ligand>
</feature>
<dbReference type="GO" id="GO:0046872">
    <property type="term" value="F:metal ion binding"/>
    <property type="evidence" value="ECO:0007669"/>
    <property type="project" value="UniProtKB-KW"/>
</dbReference>
<dbReference type="NCBIfam" id="TIGR00010">
    <property type="entry name" value="YchF/TatD family DNA exonuclease"/>
    <property type="match status" value="1"/>
</dbReference>
<evidence type="ECO:0000313" key="6">
    <source>
        <dbReference type="Proteomes" id="UP001212189"/>
    </source>
</evidence>
<dbReference type="PANTHER" id="PTHR46124:SF3">
    <property type="entry name" value="HYDROLASE"/>
    <property type="match status" value="1"/>
</dbReference>
<gene>
    <name evidence="5" type="ORF">O6P33_03775</name>
</gene>
<keyword evidence="2 4" id="KW-0479">Metal-binding</keyword>
<dbReference type="InterPro" id="IPR032466">
    <property type="entry name" value="Metal_Hydrolase"/>
</dbReference>
<name>A0AAE9VR91_9GAMM</name>